<feature type="transmembrane region" description="Helical" evidence="5">
    <location>
        <begin position="341"/>
        <end position="361"/>
    </location>
</feature>
<evidence type="ECO:0000259" key="6">
    <source>
        <dbReference type="SMART" id="SM00082"/>
    </source>
</evidence>
<keyword evidence="1" id="KW-0433">Leucine-rich repeat</keyword>
<dbReference type="InterPro" id="IPR032675">
    <property type="entry name" value="LRR_dom_sf"/>
</dbReference>
<protein>
    <recommendedName>
        <fullName evidence="6">LRRCT domain-containing protein</fullName>
    </recommendedName>
</protein>
<keyword evidence="5" id="KW-1133">Transmembrane helix</keyword>
<evidence type="ECO:0000313" key="7">
    <source>
        <dbReference type="EMBL" id="KAA8592562.1"/>
    </source>
</evidence>
<name>A0A5J5DGU9_9PERO</name>
<organism evidence="7 8">
    <name type="scientific">Etheostoma spectabile</name>
    <name type="common">orangethroat darter</name>
    <dbReference type="NCBI Taxonomy" id="54343"/>
    <lineage>
        <taxon>Eukaryota</taxon>
        <taxon>Metazoa</taxon>
        <taxon>Chordata</taxon>
        <taxon>Craniata</taxon>
        <taxon>Vertebrata</taxon>
        <taxon>Euteleostomi</taxon>
        <taxon>Actinopterygii</taxon>
        <taxon>Neopterygii</taxon>
        <taxon>Teleostei</taxon>
        <taxon>Neoteleostei</taxon>
        <taxon>Acanthomorphata</taxon>
        <taxon>Eupercaria</taxon>
        <taxon>Perciformes</taxon>
        <taxon>Percoidei</taxon>
        <taxon>Percidae</taxon>
        <taxon>Etheostomatinae</taxon>
        <taxon>Etheostoma</taxon>
    </lineage>
</organism>
<keyword evidence="3" id="KW-0677">Repeat</keyword>
<feature type="compositionally biased region" description="Basic and acidic residues" evidence="4">
    <location>
        <begin position="590"/>
        <end position="613"/>
    </location>
</feature>
<feature type="compositionally biased region" description="Polar residues" evidence="4">
    <location>
        <begin position="442"/>
        <end position="455"/>
    </location>
</feature>
<dbReference type="Gene3D" id="3.80.10.10">
    <property type="entry name" value="Ribonuclease Inhibitor"/>
    <property type="match status" value="1"/>
</dbReference>
<feature type="region of interest" description="Disordered" evidence="4">
    <location>
        <begin position="442"/>
        <end position="554"/>
    </location>
</feature>
<feature type="region of interest" description="Disordered" evidence="4">
    <location>
        <begin position="590"/>
        <end position="626"/>
    </location>
</feature>
<feature type="compositionally biased region" description="Polar residues" evidence="4">
    <location>
        <begin position="267"/>
        <end position="277"/>
    </location>
</feature>
<evidence type="ECO:0000256" key="3">
    <source>
        <dbReference type="ARBA" id="ARBA00022737"/>
    </source>
</evidence>
<feature type="compositionally biased region" description="Polar residues" evidence="4">
    <location>
        <begin position="531"/>
        <end position="544"/>
    </location>
</feature>
<dbReference type="InterPro" id="IPR003591">
    <property type="entry name" value="Leu-rich_rpt_typical-subtyp"/>
</dbReference>
<sequence length="873" mass="96519">MLLNVHLSQTCHGENDLFICPAIPLGFSPGYSSLLMFLKDVGEINSTVFRSNNLASITRLRIDNAGVTGIAEGAFSSFRNLTSLSLNQNLLTEINPNWFGRPHVLSNLSLTGNQIEVLNPSTLNGLLNLTRLSLNKNRIKTIDLNSFSSNPMLAELDLSENRMTWVSPQVFRSLRSTKIRLDGNPWDCSCGAQDFVDFLKDRQMDVTCASPPSLRGRPAWNVTVCVTPAPPRPSSVTQSVHPKPTVIPTAVPAFTSAKVVTTPPAQPTSETKTSGQPKPSDILITVPTSTLKAATYVTSPASVTEISVHPKPSDLPATVSAPTGTCVTSPPSSDSNIVCTLVVVIVVLFSLLFVVCFLALLHRRKRNNKTVMPGRPEENRTELKEDSRSSCAQSPGLENNQIENSHWDSEMGWRRSFTGLRAKSANAVLLMSPFCAPVKDQGTLQTETETQSKDASNQDEGKQKLVNESEVDGGIQTENLTNSDVMKNAKQADVGRNQEQNPHRVSANTDAVPYLSIGTNQNKPNPDDFNKQSTDGPSQRSQTGKVMGRIATWPPTAVQWQARCKMKEEEGSDGFTIWTPKFGDEVKKVLKEEERPSDSDQDKKEDDIEKNEMEDLQTTPNQEPLKMTGAHMKLGQSKPNDETISFGTALSHTDARLEEQLKEEEMIQDPPTVRQTQNLNKAKLGPNQNLESLANPVLMKTKKSRNKAEQGMEPKQAGKVENKSTGSRAPSGGASPDDETLLSGNEYAFMDLLHEVVQNNGRRTRERWKQVQVNKQRRQDREVSLVSCLCAKVLLVPGAAGLPHLRRIDEDVGQRVLVVVHLVWKMRQKRPSEVLWYPPSPSFIIQYIRQEMSPLTTESEPLVFKLLVRTKAK</sequence>
<dbReference type="SMART" id="SM00369">
    <property type="entry name" value="LRR_TYP"/>
    <property type="match status" value="5"/>
</dbReference>
<keyword evidence="5" id="KW-0472">Membrane</keyword>
<comment type="caution">
    <text evidence="7">The sequence shown here is derived from an EMBL/GenBank/DDBJ whole genome shotgun (WGS) entry which is preliminary data.</text>
</comment>
<evidence type="ECO:0000256" key="4">
    <source>
        <dbReference type="SAM" id="MobiDB-lite"/>
    </source>
</evidence>
<keyword evidence="2" id="KW-0732">Signal</keyword>
<dbReference type="SMART" id="SM00082">
    <property type="entry name" value="LRRCT"/>
    <property type="match status" value="1"/>
</dbReference>
<dbReference type="PROSITE" id="PS51450">
    <property type="entry name" value="LRR"/>
    <property type="match status" value="1"/>
</dbReference>
<dbReference type="SUPFAM" id="SSF52058">
    <property type="entry name" value="L domain-like"/>
    <property type="match status" value="1"/>
</dbReference>
<reference evidence="7 8" key="1">
    <citation type="submission" date="2019-08" db="EMBL/GenBank/DDBJ databases">
        <title>A chromosome-level genome assembly, high-density linkage maps, and genome scans reveal the genomic architecture of hybrid incompatibilities underlying speciation via character displacement in darters (Percidae: Etheostominae).</title>
        <authorList>
            <person name="Moran R.L."/>
            <person name="Catchen J.M."/>
            <person name="Fuller R.C."/>
        </authorList>
    </citation>
    <scope>NUCLEOTIDE SEQUENCE [LARGE SCALE GENOMIC DNA]</scope>
    <source>
        <strain evidence="7">EspeVRDwgs_2016</strain>
        <tissue evidence="7">Muscle</tissue>
    </source>
</reference>
<feature type="compositionally biased region" description="Polar residues" evidence="4">
    <location>
        <begin position="476"/>
        <end position="485"/>
    </location>
</feature>
<proteinExistence type="predicted"/>
<feature type="region of interest" description="Disordered" evidence="4">
    <location>
        <begin position="665"/>
        <end position="741"/>
    </location>
</feature>
<evidence type="ECO:0000256" key="5">
    <source>
        <dbReference type="SAM" id="Phobius"/>
    </source>
</evidence>
<dbReference type="PANTHER" id="PTHR24366:SF172">
    <property type="entry name" value="LRRCT DOMAIN-CONTAINING PROTEIN"/>
    <property type="match status" value="1"/>
</dbReference>
<evidence type="ECO:0000313" key="8">
    <source>
        <dbReference type="Proteomes" id="UP000327493"/>
    </source>
</evidence>
<evidence type="ECO:0000256" key="1">
    <source>
        <dbReference type="ARBA" id="ARBA00022614"/>
    </source>
</evidence>
<feature type="compositionally biased region" description="Basic and acidic residues" evidence="4">
    <location>
        <begin position="706"/>
        <end position="722"/>
    </location>
</feature>
<feature type="compositionally biased region" description="Polar residues" evidence="4">
    <location>
        <begin position="389"/>
        <end position="404"/>
    </location>
</feature>
<dbReference type="PANTHER" id="PTHR24366">
    <property type="entry name" value="IG(IMMUNOGLOBULIN) AND LRR(LEUCINE RICH REPEAT) DOMAINS"/>
    <property type="match status" value="1"/>
</dbReference>
<accession>A0A5J5DGU9</accession>
<feature type="region of interest" description="Disordered" evidence="4">
    <location>
        <begin position="261"/>
        <end position="281"/>
    </location>
</feature>
<feature type="compositionally biased region" description="Polar residues" evidence="4">
    <location>
        <begin position="673"/>
        <end position="692"/>
    </location>
</feature>
<dbReference type="InterPro" id="IPR000483">
    <property type="entry name" value="Cys-rich_flank_reg_C"/>
</dbReference>
<dbReference type="EMBL" id="VOFY01000005">
    <property type="protein sequence ID" value="KAA8592562.1"/>
    <property type="molecule type" value="Genomic_DNA"/>
</dbReference>
<dbReference type="InterPro" id="IPR001611">
    <property type="entry name" value="Leu-rich_rpt"/>
</dbReference>
<evidence type="ECO:0000256" key="2">
    <source>
        <dbReference type="ARBA" id="ARBA00022729"/>
    </source>
</evidence>
<dbReference type="AlphaFoldDB" id="A0A5J5DGU9"/>
<keyword evidence="8" id="KW-1185">Reference proteome</keyword>
<dbReference type="Pfam" id="PF13855">
    <property type="entry name" value="LRR_8"/>
    <property type="match status" value="2"/>
</dbReference>
<gene>
    <name evidence="7" type="ORF">FQN60_018017</name>
</gene>
<keyword evidence="5" id="KW-0812">Transmembrane</keyword>
<feature type="region of interest" description="Disordered" evidence="4">
    <location>
        <begin position="369"/>
        <end position="405"/>
    </location>
</feature>
<feature type="domain" description="LRRCT" evidence="6">
    <location>
        <begin position="184"/>
        <end position="226"/>
    </location>
</feature>
<dbReference type="Proteomes" id="UP000327493">
    <property type="component" value="Chromosome 5"/>
</dbReference>
<feature type="compositionally biased region" description="Basic and acidic residues" evidence="4">
    <location>
        <begin position="375"/>
        <end position="388"/>
    </location>
</feature>